<dbReference type="Gene3D" id="6.10.140.190">
    <property type="match status" value="1"/>
</dbReference>
<proteinExistence type="predicted"/>
<protein>
    <recommendedName>
        <fullName evidence="5">Transcription regulator PadR N-terminal domain-containing protein</fullName>
    </recommendedName>
</protein>
<dbReference type="InterPro" id="IPR036390">
    <property type="entry name" value="WH_DNA-bd_sf"/>
</dbReference>
<organism evidence="4">
    <name type="scientific">bioreactor metagenome</name>
    <dbReference type="NCBI Taxonomy" id="1076179"/>
    <lineage>
        <taxon>unclassified sequences</taxon>
        <taxon>metagenomes</taxon>
        <taxon>ecological metagenomes</taxon>
    </lineage>
</organism>
<evidence type="ECO:0008006" key="5">
    <source>
        <dbReference type="Google" id="ProtNLM"/>
    </source>
</evidence>
<dbReference type="Pfam" id="PF10400">
    <property type="entry name" value="Vir_act_alpha_C"/>
    <property type="match status" value="1"/>
</dbReference>
<dbReference type="Gene3D" id="1.10.10.10">
    <property type="entry name" value="Winged helix-like DNA-binding domain superfamily/Winged helix DNA-binding domain"/>
    <property type="match status" value="1"/>
</dbReference>
<dbReference type="SUPFAM" id="SSF46785">
    <property type="entry name" value="Winged helix' DNA-binding domain"/>
    <property type="match status" value="1"/>
</dbReference>
<sequence>MLAEQPLSGYQIKKIVDIRFQFFWSESFGQIFPALKSLASQGYCEELPQEGACARVAKRYRITPAGRQALVDWLGQPVEKESLRLEILLKTYFSGYAAPEAMLMHLGAFSESHEKQLHLLNLFQAELERIPDEDGNHRDILRVIDFGQKANRAYLDWCRETKTYFEQKQSIGRRGSDRTQDTAPKGKANQE</sequence>
<evidence type="ECO:0000259" key="3">
    <source>
        <dbReference type="Pfam" id="PF10400"/>
    </source>
</evidence>
<name>A0A645ANW5_9ZZZZ</name>
<dbReference type="Pfam" id="PF03551">
    <property type="entry name" value="PadR"/>
    <property type="match status" value="1"/>
</dbReference>
<evidence type="ECO:0000256" key="1">
    <source>
        <dbReference type="SAM" id="MobiDB-lite"/>
    </source>
</evidence>
<dbReference type="PANTHER" id="PTHR43252:SF6">
    <property type="entry name" value="NEGATIVE TRANSCRIPTION REGULATOR PADR"/>
    <property type="match status" value="1"/>
</dbReference>
<evidence type="ECO:0000313" key="4">
    <source>
        <dbReference type="EMBL" id="MPM52543.1"/>
    </source>
</evidence>
<evidence type="ECO:0000259" key="2">
    <source>
        <dbReference type="Pfam" id="PF03551"/>
    </source>
</evidence>
<gene>
    <name evidence="4" type="ORF">SDC9_99303</name>
</gene>
<accession>A0A645ANW5</accession>
<comment type="caution">
    <text evidence="4">The sequence shown here is derived from an EMBL/GenBank/DDBJ whole genome shotgun (WGS) entry which is preliminary data.</text>
</comment>
<feature type="domain" description="Transcription regulator PadR N-terminal" evidence="2">
    <location>
        <begin position="2"/>
        <end position="70"/>
    </location>
</feature>
<dbReference type="InterPro" id="IPR005149">
    <property type="entry name" value="Tscrpt_reg_PadR_N"/>
</dbReference>
<feature type="region of interest" description="Disordered" evidence="1">
    <location>
        <begin position="169"/>
        <end position="191"/>
    </location>
</feature>
<dbReference type="PANTHER" id="PTHR43252">
    <property type="entry name" value="TRANSCRIPTIONAL REGULATOR YQJI"/>
    <property type="match status" value="1"/>
</dbReference>
<dbReference type="EMBL" id="VSSQ01013910">
    <property type="protein sequence ID" value="MPM52543.1"/>
    <property type="molecule type" value="Genomic_DNA"/>
</dbReference>
<feature type="domain" description="Transcription regulator PadR C-terminal" evidence="3">
    <location>
        <begin position="84"/>
        <end position="163"/>
    </location>
</feature>
<reference evidence="4" key="1">
    <citation type="submission" date="2019-08" db="EMBL/GenBank/DDBJ databases">
        <authorList>
            <person name="Kucharzyk K."/>
            <person name="Murdoch R.W."/>
            <person name="Higgins S."/>
            <person name="Loffler F."/>
        </authorList>
    </citation>
    <scope>NUCLEOTIDE SEQUENCE</scope>
</reference>
<dbReference type="InterPro" id="IPR018309">
    <property type="entry name" value="Tscrpt_reg_PadR_C"/>
</dbReference>
<dbReference type="AlphaFoldDB" id="A0A645ANW5"/>
<dbReference type="InterPro" id="IPR036388">
    <property type="entry name" value="WH-like_DNA-bd_sf"/>
</dbReference>